<feature type="domain" description="Abortive phage infection protein C-terminal" evidence="1">
    <location>
        <begin position="259"/>
        <end position="480"/>
    </location>
</feature>
<protein>
    <submittedName>
        <fullName evidence="2">AIPR family protein</fullName>
    </submittedName>
</protein>
<evidence type="ECO:0000313" key="2">
    <source>
        <dbReference type="EMBL" id="QWG20412.1"/>
    </source>
</evidence>
<evidence type="ECO:0000259" key="1">
    <source>
        <dbReference type="Pfam" id="PF10592"/>
    </source>
</evidence>
<dbReference type="Pfam" id="PF10592">
    <property type="entry name" value="AIPR"/>
    <property type="match status" value="1"/>
</dbReference>
<dbReference type="Proteomes" id="UP000680805">
    <property type="component" value="Chromosome"/>
</dbReference>
<proteinExistence type="predicted"/>
<dbReference type="InterPro" id="IPR018891">
    <property type="entry name" value="AIPR_C"/>
</dbReference>
<reference evidence="2" key="1">
    <citation type="submission" date="2021-06" db="EMBL/GenBank/DDBJ databases">
        <title>Bradyrhizobium sp. S2-11-2 Genome sequencing.</title>
        <authorList>
            <person name="Jin L."/>
        </authorList>
    </citation>
    <scope>NUCLEOTIDE SEQUENCE</scope>
    <source>
        <strain evidence="2">S2-11-2</strain>
    </source>
</reference>
<organism evidence="2 3">
    <name type="scientific">Bradyrhizobium sediminis</name>
    <dbReference type="NCBI Taxonomy" id="2840469"/>
    <lineage>
        <taxon>Bacteria</taxon>
        <taxon>Pseudomonadati</taxon>
        <taxon>Pseudomonadota</taxon>
        <taxon>Alphaproteobacteria</taxon>
        <taxon>Hyphomicrobiales</taxon>
        <taxon>Nitrobacteraceae</taxon>
        <taxon>Bradyrhizobium</taxon>
    </lineage>
</organism>
<gene>
    <name evidence="2" type="ORF">KMZ68_11540</name>
</gene>
<sequence>MHRIVKAHLESFVKSFGLEAEDEALQFEKFATYCVLSSRFSATFDLDDVSTGPGDEGIDGIAVVIDEVVTPSVEDAQAIFASQRRNHDVDVLFVQAKRSESFDLGDFLKFKEGILRFATQTSYGPTDEVLLSARQMFDVVLKEVPKVRNGKPSLTARFVTNGQYQKPAALETALTDFKAQLDALGLFHDIDVRFVDRDELTRLWVGTYSGINASMPAFSIAALPNIAGIDEAYLAVVRASDFVNNLLVTEDGNLRTQVFEENVRSFLGHDNPVNQSIAATLASGAASRFPVLNNGITIVSPDVKLQGTTLHLTNYQIVNGCQTSNVLFENRDALGDVMVNIKVVKTQLEDVFSELVRATNSQTKVEDTQFLSLRPIIKRVEQYFNTYEGADSRLYLERRDRQYVGQDIPATRVFSLHNAAKCVAAMFCNRPELAARYPKQMYGELTETIFADSTREVAFYAACVTLYRFNLLVSNSTVPQNMKRFKWHMLPLVRAILCGPSVPLLNSRQLQQASDRIIEVMGQHGQPATDVFDKIVDICHRLGDVSSDRLKRQAILGEMLALV</sequence>
<dbReference type="KEGG" id="bsei:KMZ68_11540"/>
<dbReference type="EMBL" id="CP076135">
    <property type="protein sequence ID" value="QWG20412.1"/>
    <property type="molecule type" value="Genomic_DNA"/>
</dbReference>
<evidence type="ECO:0000313" key="3">
    <source>
        <dbReference type="Proteomes" id="UP000680805"/>
    </source>
</evidence>
<dbReference type="RefSeq" id="WP_215615885.1">
    <property type="nucleotide sequence ID" value="NZ_CP076135.1"/>
</dbReference>
<name>A0A975RTV3_9BRAD</name>
<accession>A0A975RTV3</accession>
<dbReference type="AlphaFoldDB" id="A0A975RTV3"/>